<name>A0ABM8G547_9CELL</name>
<feature type="region of interest" description="Disordered" evidence="1">
    <location>
        <begin position="308"/>
        <end position="339"/>
    </location>
</feature>
<feature type="region of interest" description="Disordered" evidence="1">
    <location>
        <begin position="1"/>
        <end position="76"/>
    </location>
</feature>
<evidence type="ECO:0000313" key="3">
    <source>
        <dbReference type="EMBL" id="BDZ43218.1"/>
    </source>
</evidence>
<dbReference type="Gene3D" id="2.130.10.10">
    <property type="entry name" value="YVTN repeat-like/Quinoprotein amine dehydrogenase"/>
    <property type="match status" value="1"/>
</dbReference>
<feature type="transmembrane region" description="Helical" evidence="2">
    <location>
        <begin position="79"/>
        <end position="101"/>
    </location>
</feature>
<organism evidence="3 4">
    <name type="scientific">Paraoerskovia sediminicola</name>
    <dbReference type="NCBI Taxonomy" id="1138587"/>
    <lineage>
        <taxon>Bacteria</taxon>
        <taxon>Bacillati</taxon>
        <taxon>Actinomycetota</taxon>
        <taxon>Actinomycetes</taxon>
        <taxon>Micrococcales</taxon>
        <taxon>Cellulomonadaceae</taxon>
        <taxon>Paraoerskovia</taxon>
    </lineage>
</organism>
<reference evidence="4" key="1">
    <citation type="journal article" date="2019" name="Int. J. Syst. Evol. Microbiol.">
        <title>The Global Catalogue of Microorganisms (GCM) 10K type strain sequencing project: providing services to taxonomists for standard genome sequencing and annotation.</title>
        <authorList>
            <consortium name="The Broad Institute Genomics Platform"/>
            <consortium name="The Broad Institute Genome Sequencing Center for Infectious Disease"/>
            <person name="Wu L."/>
            <person name="Ma J."/>
        </authorList>
    </citation>
    <scope>NUCLEOTIDE SEQUENCE [LARGE SCALE GENOMIC DNA]</scope>
    <source>
        <strain evidence="4">NBRC 108565</strain>
    </source>
</reference>
<dbReference type="Proteomes" id="UP001321475">
    <property type="component" value="Chromosome"/>
</dbReference>
<dbReference type="EMBL" id="AP027729">
    <property type="protein sequence ID" value="BDZ43218.1"/>
    <property type="molecule type" value="Genomic_DNA"/>
</dbReference>
<keyword evidence="4" id="KW-1185">Reference proteome</keyword>
<protein>
    <recommendedName>
        <fullName evidence="5">Pyrroloquinoline-quinone binding quinoprotein</fullName>
    </recommendedName>
</protein>
<dbReference type="SUPFAM" id="SSF50998">
    <property type="entry name" value="Quinoprotein alcohol dehydrogenase-like"/>
    <property type="match status" value="1"/>
</dbReference>
<keyword evidence="2" id="KW-0812">Transmembrane</keyword>
<feature type="compositionally biased region" description="Low complexity" evidence="1">
    <location>
        <begin position="9"/>
        <end position="19"/>
    </location>
</feature>
<dbReference type="InterPro" id="IPR015943">
    <property type="entry name" value="WD40/YVTN_repeat-like_dom_sf"/>
</dbReference>
<evidence type="ECO:0000256" key="2">
    <source>
        <dbReference type="SAM" id="Phobius"/>
    </source>
</evidence>
<keyword evidence="2" id="KW-1133">Transmembrane helix</keyword>
<gene>
    <name evidence="3" type="ORF">GCM10025865_25170</name>
</gene>
<dbReference type="InterPro" id="IPR011047">
    <property type="entry name" value="Quinoprotein_ADH-like_sf"/>
</dbReference>
<evidence type="ECO:0008006" key="5">
    <source>
        <dbReference type="Google" id="ProtNLM"/>
    </source>
</evidence>
<proteinExistence type="predicted"/>
<evidence type="ECO:0000313" key="4">
    <source>
        <dbReference type="Proteomes" id="UP001321475"/>
    </source>
</evidence>
<keyword evidence="2" id="KW-0472">Membrane</keyword>
<feature type="region of interest" description="Disordered" evidence="1">
    <location>
        <begin position="424"/>
        <end position="459"/>
    </location>
</feature>
<accession>A0ABM8G547</accession>
<evidence type="ECO:0000256" key="1">
    <source>
        <dbReference type="SAM" id="MobiDB-lite"/>
    </source>
</evidence>
<sequence length="560" mass="56898">MRGRGGPAGRPAGRRAPAPILLGLEASDDEGDANPNLGPASGPDSGPRDAPSSERGPADPTGARGEATQHERPGRRRPLLIGALAAGAAVVLGLVVAGGVADARRTEQRRTAVLSVPGGVRDLSDAPAETWRSRSGGAFVLAGDGLVTLGEPWVRRDPATGDVAWTSDVGAPVGECAPAASSGAAVADGPIVCAVRRVPGTASGFAPAMAGTVVVDPASGEVVARRRVPPWTRDVAPVTGGRVAYLLAEDGEVRVSMQDAVTGEELWSRSLADDLLRTEDGREGYVGIAFHDGVVVIETPTSTGALDLDGGTPSRESRFGDDQDAYSGGARLEPEGPATAPETVVVASDGGRSVLQGRVVQGPLVTDGTTTPSALLADDEVWRMVDLASGEALWERAAGVSYVLRTQELVVVAERVEADATTDTITDTSTGTTGGATGTAVADGANDQDDQDDRNDGRGGAGAVAVAGLALLGLDRSTGEERWRVDPDAESIGVVRAAVTDGERLAVVGTGTEGSVRMEAYSLVDGTGAWAWSDPDVVGVWPVSGSLVGVRRDGTVVGLG</sequence>